<feature type="non-terminal residue" evidence="1">
    <location>
        <position position="1"/>
    </location>
</feature>
<dbReference type="EMBL" id="CAJVPJ010005042">
    <property type="protein sequence ID" value="CAG8658094.1"/>
    <property type="molecule type" value="Genomic_DNA"/>
</dbReference>
<dbReference type="PANTHER" id="PTHR35871">
    <property type="entry name" value="EXPRESSED PROTEIN"/>
    <property type="match status" value="1"/>
</dbReference>
<accession>A0A9N9DYJ9</accession>
<comment type="caution">
    <text evidence="1">The sequence shown here is derived from an EMBL/GenBank/DDBJ whole genome shotgun (WGS) entry which is preliminary data.</text>
</comment>
<dbReference type="AlphaFoldDB" id="A0A9N9DYJ9"/>
<name>A0A9N9DYJ9_9GLOM</name>
<evidence type="ECO:0000313" key="1">
    <source>
        <dbReference type="EMBL" id="CAG8658094.1"/>
    </source>
</evidence>
<gene>
    <name evidence="1" type="ORF">POCULU_LOCUS10311</name>
</gene>
<protein>
    <submittedName>
        <fullName evidence="1">6668_t:CDS:1</fullName>
    </submittedName>
</protein>
<proteinExistence type="predicted"/>
<organism evidence="1 2">
    <name type="scientific">Paraglomus occultum</name>
    <dbReference type="NCBI Taxonomy" id="144539"/>
    <lineage>
        <taxon>Eukaryota</taxon>
        <taxon>Fungi</taxon>
        <taxon>Fungi incertae sedis</taxon>
        <taxon>Mucoromycota</taxon>
        <taxon>Glomeromycotina</taxon>
        <taxon>Glomeromycetes</taxon>
        <taxon>Paraglomerales</taxon>
        <taxon>Paraglomeraceae</taxon>
        <taxon>Paraglomus</taxon>
    </lineage>
</organism>
<dbReference type="Proteomes" id="UP000789572">
    <property type="component" value="Unassembled WGS sequence"/>
</dbReference>
<sequence length="80" mass="8740">EARVCLKPGANEEGYWTAAHLIEQAKHKAIPTFEALFPNCVAEFVFDNSSNHTAFAPDALVAKRMNTGSGGNTPKMRDTF</sequence>
<dbReference type="PANTHER" id="PTHR35871:SF1">
    <property type="entry name" value="CXC1-LIKE CYSTEINE CLUSTER ASSOCIATED WITH KDZ TRANSPOSASES DOMAIN-CONTAINING PROTEIN"/>
    <property type="match status" value="1"/>
</dbReference>
<reference evidence="1" key="1">
    <citation type="submission" date="2021-06" db="EMBL/GenBank/DDBJ databases">
        <authorList>
            <person name="Kallberg Y."/>
            <person name="Tangrot J."/>
            <person name="Rosling A."/>
        </authorList>
    </citation>
    <scope>NUCLEOTIDE SEQUENCE</scope>
    <source>
        <strain evidence="1">IA702</strain>
    </source>
</reference>
<evidence type="ECO:0000313" key="2">
    <source>
        <dbReference type="Proteomes" id="UP000789572"/>
    </source>
</evidence>
<dbReference type="OrthoDB" id="2431949at2759"/>
<keyword evidence="2" id="KW-1185">Reference proteome</keyword>